<protein>
    <submittedName>
        <fullName evidence="1">Uncharacterized protein</fullName>
    </submittedName>
</protein>
<sequence>MKPDILLVIDADGLEAWRHERGRLEPCAQFRTGGDEAVVAFRSWLETQVHRGRFAILIDLAEERCVLEHLPRANRSDRKAMILRKTRQHFPGTDFTTSEHHGRHDNNPALDTFLLCALTRPALFEPWFKALEQTLAIVTRIDTPPRLLEHWNRGSPFGKDTCLLLSLTAAGMRQTLLRQGRMSFTRIAPARAGSLAECVPIYASELSQTRAYLSGQRLIADNVALKTLFLAHPADRDILSGIGAQDKRIDLQFIDIPAQAQPRQPRGATSGSDTRPFLLQGLVDKPPPIHYPAATLTSEFATARLRRRLLGIAGSAALAMLLAAGAMLLDARDLARQTAPLEAERLALQQQADDVNRQRPALPAPMAVTLDWLDELEHIRSRAIPDDHVMRQVSAMLEATPALQLERLSWHAADAAPDRRGAVAGPAEIAVEIDASLEPDTTFADDSPMEQTQRLIDDWQRSFHLQIEARHLPSLASSADELARDLPRPSRLSLRFMLPPAQSALGEP</sequence>
<gene>
    <name evidence="1" type="ORF">CEW83_10905</name>
</gene>
<dbReference type="AlphaFoldDB" id="A0A2U8GPX1"/>
<organism evidence="1 2">
    <name type="scientific">Parazoarcus communis</name>
    <dbReference type="NCBI Taxonomy" id="41977"/>
    <lineage>
        <taxon>Bacteria</taxon>
        <taxon>Pseudomonadati</taxon>
        <taxon>Pseudomonadota</taxon>
        <taxon>Betaproteobacteria</taxon>
        <taxon>Rhodocyclales</taxon>
        <taxon>Zoogloeaceae</taxon>
        <taxon>Parazoarcus</taxon>
    </lineage>
</organism>
<proteinExistence type="predicted"/>
<dbReference type="EMBL" id="CP022187">
    <property type="protein sequence ID" value="AWI75661.1"/>
    <property type="molecule type" value="Genomic_DNA"/>
</dbReference>
<name>A0A2U8GPX1_9RHOO</name>
<evidence type="ECO:0000313" key="1">
    <source>
        <dbReference type="EMBL" id="AWI75661.1"/>
    </source>
</evidence>
<keyword evidence="2" id="KW-1185">Reference proteome</keyword>
<evidence type="ECO:0000313" key="2">
    <source>
        <dbReference type="Proteomes" id="UP000244930"/>
    </source>
</evidence>
<dbReference type="RefSeq" id="WP_108949367.1">
    <property type="nucleotide sequence ID" value="NZ_CP022187.1"/>
</dbReference>
<dbReference type="Proteomes" id="UP000244930">
    <property type="component" value="Chromosome"/>
</dbReference>
<dbReference type="KEGG" id="acom:CEW83_10905"/>
<accession>A0A2U8GPX1</accession>
<reference evidence="1 2" key="1">
    <citation type="submission" date="2017-06" db="EMBL/GenBank/DDBJ databases">
        <title>Azoarcus.</title>
        <authorList>
            <person name="Woo J.-H."/>
            <person name="Kim H.-S."/>
        </authorList>
    </citation>
    <scope>NUCLEOTIDE SEQUENCE [LARGE SCALE GENOMIC DNA]</scope>
    <source>
        <strain evidence="1 2">TSPY31</strain>
    </source>
</reference>